<protein>
    <submittedName>
        <fullName evidence="3">Uncharacterized protein</fullName>
    </submittedName>
</protein>
<accession>A0AAN7BV10</accession>
<feature type="compositionally biased region" description="Basic and acidic residues" evidence="2">
    <location>
        <begin position="149"/>
        <end position="160"/>
    </location>
</feature>
<feature type="region of interest" description="Disordered" evidence="2">
    <location>
        <begin position="217"/>
        <end position="303"/>
    </location>
</feature>
<evidence type="ECO:0000313" key="4">
    <source>
        <dbReference type="Proteomes" id="UP001301958"/>
    </source>
</evidence>
<evidence type="ECO:0000256" key="2">
    <source>
        <dbReference type="SAM" id="MobiDB-lite"/>
    </source>
</evidence>
<feature type="coiled-coil region" evidence="1">
    <location>
        <begin position="41"/>
        <end position="89"/>
    </location>
</feature>
<name>A0AAN7BV10_9PEZI</name>
<evidence type="ECO:0000313" key="3">
    <source>
        <dbReference type="EMBL" id="KAK4230035.1"/>
    </source>
</evidence>
<feature type="region of interest" description="Disordered" evidence="2">
    <location>
        <begin position="137"/>
        <end position="186"/>
    </location>
</feature>
<keyword evidence="4" id="KW-1185">Reference proteome</keyword>
<reference evidence="3" key="2">
    <citation type="submission" date="2023-05" db="EMBL/GenBank/DDBJ databases">
        <authorList>
            <consortium name="Lawrence Berkeley National Laboratory"/>
            <person name="Steindorff A."/>
            <person name="Hensen N."/>
            <person name="Bonometti L."/>
            <person name="Westerberg I."/>
            <person name="Brannstrom I.O."/>
            <person name="Guillou S."/>
            <person name="Cros-Aarteil S."/>
            <person name="Calhoun S."/>
            <person name="Haridas S."/>
            <person name="Kuo A."/>
            <person name="Mondo S."/>
            <person name="Pangilinan J."/>
            <person name="Riley R."/>
            <person name="Labutti K."/>
            <person name="Andreopoulos B."/>
            <person name="Lipzen A."/>
            <person name="Chen C."/>
            <person name="Yanf M."/>
            <person name="Daum C."/>
            <person name="Ng V."/>
            <person name="Clum A."/>
            <person name="Ohm R."/>
            <person name="Martin F."/>
            <person name="Silar P."/>
            <person name="Natvig D."/>
            <person name="Lalanne C."/>
            <person name="Gautier V."/>
            <person name="Ament-Velasquez S.L."/>
            <person name="Kruys A."/>
            <person name="Hutchinson M.I."/>
            <person name="Powell A.J."/>
            <person name="Barry K."/>
            <person name="Miller A.N."/>
            <person name="Grigoriev I.V."/>
            <person name="Debuchy R."/>
            <person name="Gladieux P."/>
            <person name="Thoren M.H."/>
            <person name="Johannesson H."/>
        </authorList>
    </citation>
    <scope>NUCLEOTIDE SEQUENCE</scope>
    <source>
        <strain evidence="3">CBS 990.96</strain>
    </source>
</reference>
<feature type="region of interest" description="Disordered" evidence="2">
    <location>
        <begin position="97"/>
        <end position="121"/>
    </location>
</feature>
<reference evidence="3" key="1">
    <citation type="journal article" date="2023" name="Mol. Phylogenet. Evol.">
        <title>Genome-scale phylogeny and comparative genomics of the fungal order Sordariales.</title>
        <authorList>
            <person name="Hensen N."/>
            <person name="Bonometti L."/>
            <person name="Westerberg I."/>
            <person name="Brannstrom I.O."/>
            <person name="Guillou S."/>
            <person name="Cros-Aarteil S."/>
            <person name="Calhoun S."/>
            <person name="Haridas S."/>
            <person name="Kuo A."/>
            <person name="Mondo S."/>
            <person name="Pangilinan J."/>
            <person name="Riley R."/>
            <person name="LaButti K."/>
            <person name="Andreopoulos B."/>
            <person name="Lipzen A."/>
            <person name="Chen C."/>
            <person name="Yan M."/>
            <person name="Daum C."/>
            <person name="Ng V."/>
            <person name="Clum A."/>
            <person name="Steindorff A."/>
            <person name="Ohm R.A."/>
            <person name="Martin F."/>
            <person name="Silar P."/>
            <person name="Natvig D.O."/>
            <person name="Lalanne C."/>
            <person name="Gautier V."/>
            <person name="Ament-Velasquez S.L."/>
            <person name="Kruys A."/>
            <person name="Hutchinson M.I."/>
            <person name="Powell A.J."/>
            <person name="Barry K."/>
            <person name="Miller A.N."/>
            <person name="Grigoriev I.V."/>
            <person name="Debuchy R."/>
            <person name="Gladieux P."/>
            <person name="Hiltunen Thoren M."/>
            <person name="Johannesson H."/>
        </authorList>
    </citation>
    <scope>NUCLEOTIDE SEQUENCE</scope>
    <source>
        <strain evidence="3">CBS 990.96</strain>
    </source>
</reference>
<proteinExistence type="predicted"/>
<sequence length="303" mass="34650">MSAAKNALAFFTFQMTLQIEFQEAMLEERERYWNFEVTKVFTEASRKIKRLQAKVAGLEETRDNLRQKNEELVLELEDSREQFTRLQTQHHNSRNRITFDLDPTGATHFEDTAAGKDSRLPHMPMPDQLRNTQGSYFPSDTDYPDPDENDHLERTREKTHQARHISRRTHPTGTGAIPGDWNTGPRRDTSIAITKPKGAGITKTSKHISGHKFTRAVSFDQARNRPPSPTAPPEQQVQESSRRFSGAQFGFTSSRAPQQARDTISPKPGGLERRSFRAVPPTTAVERTSTFNRPPLLRRQRLD</sequence>
<comment type="caution">
    <text evidence="3">The sequence shown here is derived from an EMBL/GenBank/DDBJ whole genome shotgun (WGS) entry which is preliminary data.</text>
</comment>
<dbReference type="EMBL" id="MU865302">
    <property type="protein sequence ID" value="KAK4230035.1"/>
    <property type="molecule type" value="Genomic_DNA"/>
</dbReference>
<organism evidence="3 4">
    <name type="scientific">Podospora fimiseda</name>
    <dbReference type="NCBI Taxonomy" id="252190"/>
    <lineage>
        <taxon>Eukaryota</taxon>
        <taxon>Fungi</taxon>
        <taxon>Dikarya</taxon>
        <taxon>Ascomycota</taxon>
        <taxon>Pezizomycotina</taxon>
        <taxon>Sordariomycetes</taxon>
        <taxon>Sordariomycetidae</taxon>
        <taxon>Sordariales</taxon>
        <taxon>Podosporaceae</taxon>
        <taxon>Podospora</taxon>
    </lineage>
</organism>
<dbReference type="Proteomes" id="UP001301958">
    <property type="component" value="Unassembled WGS sequence"/>
</dbReference>
<evidence type="ECO:0000256" key="1">
    <source>
        <dbReference type="SAM" id="Coils"/>
    </source>
</evidence>
<feature type="compositionally biased region" description="Basic and acidic residues" evidence="2">
    <location>
        <begin position="108"/>
        <end position="120"/>
    </location>
</feature>
<feature type="compositionally biased region" description="Polar residues" evidence="2">
    <location>
        <begin position="250"/>
        <end position="262"/>
    </location>
</feature>
<gene>
    <name evidence="3" type="ORF">QBC38DRAFT_62339</name>
</gene>
<dbReference type="AlphaFoldDB" id="A0AAN7BV10"/>
<feature type="compositionally biased region" description="Basic residues" evidence="2">
    <location>
        <begin position="161"/>
        <end position="170"/>
    </location>
</feature>
<keyword evidence="1" id="KW-0175">Coiled coil</keyword>